<dbReference type="Gramene" id="rna31337">
    <property type="protein sequence ID" value="RHN56021.1"/>
    <property type="gene ID" value="gene31337"/>
</dbReference>
<accession>A0A396HU17</accession>
<organism evidence="8 9">
    <name type="scientific">Medicago truncatula</name>
    <name type="common">Barrel medic</name>
    <name type="synonym">Medicago tribuloides</name>
    <dbReference type="NCBI Taxonomy" id="3880"/>
    <lineage>
        <taxon>Eukaryota</taxon>
        <taxon>Viridiplantae</taxon>
        <taxon>Streptophyta</taxon>
        <taxon>Embryophyta</taxon>
        <taxon>Tracheophyta</taxon>
        <taxon>Spermatophyta</taxon>
        <taxon>Magnoliopsida</taxon>
        <taxon>eudicotyledons</taxon>
        <taxon>Gunneridae</taxon>
        <taxon>Pentapetalae</taxon>
        <taxon>rosids</taxon>
        <taxon>fabids</taxon>
        <taxon>Fabales</taxon>
        <taxon>Fabaceae</taxon>
        <taxon>Papilionoideae</taxon>
        <taxon>50 kb inversion clade</taxon>
        <taxon>NPAAA clade</taxon>
        <taxon>Hologalegina</taxon>
        <taxon>IRL clade</taxon>
        <taxon>Trifolieae</taxon>
        <taxon>Medicago</taxon>
    </lineage>
</organism>
<evidence type="ECO:0000313" key="9">
    <source>
        <dbReference type="Proteomes" id="UP000265566"/>
    </source>
</evidence>
<dbReference type="Proteomes" id="UP000265566">
    <property type="component" value="Chromosome 5"/>
</dbReference>
<comment type="subcellular location">
    <subcellularLocation>
        <location evidence="1">Nucleus</location>
    </subcellularLocation>
</comment>
<evidence type="ECO:0000256" key="2">
    <source>
        <dbReference type="ARBA" id="ARBA00023015"/>
    </source>
</evidence>
<gene>
    <name evidence="8" type="ORF">MtrunA17_Chr5g0424851</name>
</gene>
<dbReference type="PANTHER" id="PTHR45693:SF7">
    <property type="entry name" value="TRANSCRIPTION FACTOR TGA7"/>
    <property type="match status" value="1"/>
</dbReference>
<dbReference type="PANTHER" id="PTHR45693">
    <property type="entry name" value="TRANSCRIPTION FACTOR TGA9"/>
    <property type="match status" value="1"/>
</dbReference>
<dbReference type="Pfam" id="PF14144">
    <property type="entry name" value="DOG1"/>
    <property type="match status" value="2"/>
</dbReference>
<evidence type="ECO:0000256" key="3">
    <source>
        <dbReference type="ARBA" id="ARBA00023125"/>
    </source>
</evidence>
<reference evidence="9" key="1">
    <citation type="journal article" date="2018" name="Nat. Plants">
        <title>Whole-genome landscape of Medicago truncatula symbiotic genes.</title>
        <authorList>
            <person name="Pecrix Y."/>
            <person name="Staton S.E."/>
            <person name="Sallet E."/>
            <person name="Lelandais-Briere C."/>
            <person name="Moreau S."/>
            <person name="Carrere S."/>
            <person name="Blein T."/>
            <person name="Jardinaud M.F."/>
            <person name="Latrasse D."/>
            <person name="Zouine M."/>
            <person name="Zahm M."/>
            <person name="Kreplak J."/>
            <person name="Mayjonade B."/>
            <person name="Satge C."/>
            <person name="Perez M."/>
            <person name="Cauet S."/>
            <person name="Marande W."/>
            <person name="Chantry-Darmon C."/>
            <person name="Lopez-Roques C."/>
            <person name="Bouchez O."/>
            <person name="Berard A."/>
            <person name="Debelle F."/>
            <person name="Munos S."/>
            <person name="Bendahmane A."/>
            <person name="Berges H."/>
            <person name="Niebel A."/>
            <person name="Buitink J."/>
            <person name="Frugier F."/>
            <person name="Benhamed M."/>
            <person name="Crespi M."/>
            <person name="Gouzy J."/>
            <person name="Gamas P."/>
        </authorList>
    </citation>
    <scope>NUCLEOTIDE SEQUENCE [LARGE SCALE GENOMIC DNA]</scope>
    <source>
        <strain evidence="9">cv. Jemalong A17</strain>
    </source>
</reference>
<evidence type="ECO:0000256" key="1">
    <source>
        <dbReference type="ARBA" id="ARBA00004123"/>
    </source>
</evidence>
<dbReference type="AlphaFoldDB" id="A0A396HU17"/>
<comment type="caution">
    <text evidence="8">The sequence shown here is derived from an EMBL/GenBank/DDBJ whole genome shotgun (WGS) entry which is preliminary data.</text>
</comment>
<evidence type="ECO:0000256" key="6">
    <source>
        <dbReference type="ARBA" id="ARBA00023242"/>
    </source>
</evidence>
<dbReference type="EMBL" id="PSQE01000005">
    <property type="protein sequence ID" value="RHN56021.1"/>
    <property type="molecule type" value="Genomic_DNA"/>
</dbReference>
<name>A0A396HU17_MEDTR</name>
<keyword evidence="6" id="KW-0539">Nucleus</keyword>
<sequence>MGSSRTINSGISLFEIEYGRWIEEQDRQNEELRNALQTNASDIQLHLLVESSLNQYSNLFRMKAEAAKIDSLYLISGAWKKPLERLFLWFGGSCPSQLLNIVVPKLDALTDQQIVNVNNLRLSSLQAEDALTEGLEKLQQSMINNIQADPLDFGNYGFQMAAAAIEKVEALESFVNQADHLRQQTLVYMSRILTIVQAAQGLLAMGDYFHRLRTCSSLWTSRSCISLFEIEYGRWIEEQDRQNKELRNALHNNASDIQLHLLVESSLNQYSNLFRMKAEAAKTDVFYLISGVWKKPLERLFLWFGGYHPSQLLNIIVPKVDALTDQQIVDINNLRLSILQAEEALTQVLEKIKQSMISSIQADPMDFGNHGFQMAAAMDKVEAVPSFIIQADHLRQETLVQMSHILTIRQAAQGFLAMGGYFHLLRNFRTRLMSKI</sequence>
<evidence type="ECO:0000313" key="8">
    <source>
        <dbReference type="EMBL" id="RHN56021.1"/>
    </source>
</evidence>
<dbReference type="PROSITE" id="PS51806">
    <property type="entry name" value="DOG1"/>
    <property type="match status" value="2"/>
</dbReference>
<dbReference type="GO" id="GO:0043565">
    <property type="term" value="F:sequence-specific DNA binding"/>
    <property type="evidence" value="ECO:0007669"/>
    <property type="project" value="InterPro"/>
</dbReference>
<protein>
    <submittedName>
        <fullName evidence="8">Putative transcription factor TGA like domain-containing protein</fullName>
    </submittedName>
</protein>
<feature type="domain" description="DOG1" evidence="7">
    <location>
        <begin position="225"/>
        <end position="435"/>
    </location>
</feature>
<dbReference type="InterPro" id="IPR025422">
    <property type="entry name" value="TGA_domain"/>
</dbReference>
<keyword evidence="4" id="KW-0010">Activator</keyword>
<feature type="domain" description="DOG1" evidence="7">
    <location>
        <begin position="11"/>
        <end position="222"/>
    </location>
</feature>
<proteinExistence type="predicted"/>
<dbReference type="GO" id="GO:0006351">
    <property type="term" value="P:DNA-templated transcription"/>
    <property type="evidence" value="ECO:0007669"/>
    <property type="project" value="InterPro"/>
</dbReference>
<evidence type="ECO:0000259" key="7">
    <source>
        <dbReference type="PROSITE" id="PS51806"/>
    </source>
</evidence>
<evidence type="ECO:0000256" key="4">
    <source>
        <dbReference type="ARBA" id="ARBA00023159"/>
    </source>
</evidence>
<dbReference type="GO" id="GO:0005634">
    <property type="term" value="C:nucleus"/>
    <property type="evidence" value="ECO:0007669"/>
    <property type="project" value="UniProtKB-SubCell"/>
</dbReference>
<evidence type="ECO:0000256" key="5">
    <source>
        <dbReference type="ARBA" id="ARBA00023163"/>
    </source>
</evidence>
<keyword evidence="5" id="KW-0804">Transcription</keyword>
<keyword evidence="3" id="KW-0238">DNA-binding</keyword>
<keyword evidence="2" id="KW-0805">Transcription regulation</keyword>